<protein>
    <recommendedName>
        <fullName evidence="1">DUF4283 domain-containing protein</fullName>
    </recommendedName>
</protein>
<evidence type="ECO:0000313" key="2">
    <source>
        <dbReference type="EMBL" id="KAJ4849228.1"/>
    </source>
</evidence>
<feature type="domain" description="DUF4283" evidence="1">
    <location>
        <begin position="153"/>
        <end position="229"/>
    </location>
</feature>
<evidence type="ECO:0000259" key="1">
    <source>
        <dbReference type="Pfam" id="PF14111"/>
    </source>
</evidence>
<keyword evidence="3" id="KW-1185">Reference proteome</keyword>
<dbReference type="PANTHER" id="PTHR31286">
    <property type="entry name" value="GLYCINE-RICH CELL WALL STRUCTURAL PROTEIN 1.8-LIKE"/>
    <property type="match status" value="1"/>
</dbReference>
<name>A0A9Q0GFD6_9ROSI</name>
<dbReference type="AlphaFoldDB" id="A0A9Q0GFD6"/>
<dbReference type="Proteomes" id="UP001141552">
    <property type="component" value="Unassembled WGS sequence"/>
</dbReference>
<proteinExistence type="predicted"/>
<organism evidence="2 3">
    <name type="scientific">Turnera subulata</name>
    <dbReference type="NCBI Taxonomy" id="218843"/>
    <lineage>
        <taxon>Eukaryota</taxon>
        <taxon>Viridiplantae</taxon>
        <taxon>Streptophyta</taxon>
        <taxon>Embryophyta</taxon>
        <taxon>Tracheophyta</taxon>
        <taxon>Spermatophyta</taxon>
        <taxon>Magnoliopsida</taxon>
        <taxon>eudicotyledons</taxon>
        <taxon>Gunneridae</taxon>
        <taxon>Pentapetalae</taxon>
        <taxon>rosids</taxon>
        <taxon>fabids</taxon>
        <taxon>Malpighiales</taxon>
        <taxon>Passifloraceae</taxon>
        <taxon>Turnera</taxon>
    </lineage>
</organism>
<evidence type="ECO:0000313" key="3">
    <source>
        <dbReference type="Proteomes" id="UP001141552"/>
    </source>
</evidence>
<dbReference type="InterPro" id="IPR040256">
    <property type="entry name" value="At4g02000-like"/>
</dbReference>
<dbReference type="EMBL" id="JAKUCV010000669">
    <property type="protein sequence ID" value="KAJ4849228.1"/>
    <property type="molecule type" value="Genomic_DNA"/>
</dbReference>
<comment type="caution">
    <text evidence="2">The sequence shown here is derived from an EMBL/GenBank/DDBJ whole genome shotgun (WGS) entry which is preliminary data.</text>
</comment>
<dbReference type="InterPro" id="IPR025558">
    <property type="entry name" value="DUF4283"/>
</dbReference>
<gene>
    <name evidence="2" type="ORF">Tsubulata_011478</name>
</gene>
<reference evidence="2" key="1">
    <citation type="submission" date="2022-02" db="EMBL/GenBank/DDBJ databases">
        <authorList>
            <person name="Henning P.M."/>
            <person name="McCubbin A.G."/>
            <person name="Shore J.S."/>
        </authorList>
    </citation>
    <scope>NUCLEOTIDE SEQUENCE</scope>
    <source>
        <strain evidence="2">F60SS</strain>
        <tissue evidence="2">Leaves</tissue>
    </source>
</reference>
<dbReference type="PANTHER" id="PTHR31286:SF181">
    <property type="entry name" value="ZINC KNUCKLE (CCHC-TYPE) FAMILY PROTEIN"/>
    <property type="match status" value="1"/>
</dbReference>
<reference evidence="2" key="2">
    <citation type="journal article" date="2023" name="Plants (Basel)">
        <title>Annotation of the Turnera subulata (Passifloraceae) Draft Genome Reveals the S-Locus Evolved after the Divergence of Turneroideae from Passifloroideae in a Stepwise Manner.</title>
        <authorList>
            <person name="Henning P.M."/>
            <person name="Roalson E.H."/>
            <person name="Mir W."/>
            <person name="McCubbin A.G."/>
            <person name="Shore J.S."/>
        </authorList>
    </citation>
    <scope>NUCLEOTIDE SEQUENCE</scope>
    <source>
        <strain evidence="2">F60SS</strain>
    </source>
</reference>
<dbReference type="OrthoDB" id="1751344at2759"/>
<accession>A0A9Q0GFD6</accession>
<dbReference type="Pfam" id="PF14111">
    <property type="entry name" value="DUF4283"/>
    <property type="match status" value="1"/>
</dbReference>
<sequence>MVTPLYDESGLPRARSSVVMDLGRIALPNPKPKRAQRLKGKMVKTAVPAPVEFVSLTSDPSLLMPASAIDSSTPPVCTDPLIPSAPISAVTSVKEPLPAAVPMASTSSSWAKIASTAPVTPQSLKFVEPIFTTDPSVISIPTELLAIGHKKYSMCLVGQFIGNTPKVGLIHTVLNKLWGRDGEVSVSPNKDGLFLFQLPNEAAYSRALYHGPWHVEGVPLILCPWRSSVKK</sequence>